<comment type="cofactor">
    <cofactor evidence="1">
        <name>FAD</name>
        <dbReference type="ChEBI" id="CHEBI:57692"/>
    </cofactor>
</comment>
<sequence>METSHKHLVIVGAGHAGSELAVSARQNGWAGRITLLGEESVLPYQRPPLSKAWLAGQVDADGLLLRPRSAYDAARVELMTGARMQAIDRASRRLVLADGSALAYDKLALCTGGRPRPLSCAGLAPGQRPRNLHYLRSMADAEGIRAQLRPGARVLIIGGGYVGLEVAASARGLGAEVTLLELQPRVLARVAGPDVSAFYERVHRAAGVDLRTGTELASVEVEDDRVRAVVCRDGARLPVDLVVAGLGMLANVEAARAAGLAQEGGIAVDEFSRTRDPDVLAAGDCTLQFSSLYGRELRIESVPNALEQARAAGSWLGGKPRPNRAVPWFWSDQYALKLQMAGLSQGHDRCVLRGDPATQSFSAFYVAGERLLAVDAINRPADFMLAKRALAQACTVDAARLADESVPLKDLLQTASAVPAI</sequence>
<dbReference type="PANTHER" id="PTHR43557:SF2">
    <property type="entry name" value="RIESKE DOMAIN-CONTAINING PROTEIN-RELATED"/>
    <property type="match status" value="1"/>
</dbReference>
<dbReference type="Pfam" id="PF07992">
    <property type="entry name" value="Pyr_redox_2"/>
    <property type="match status" value="1"/>
</dbReference>
<evidence type="ECO:0000256" key="2">
    <source>
        <dbReference type="ARBA" id="ARBA00022630"/>
    </source>
</evidence>
<dbReference type="InterPro" id="IPR036188">
    <property type="entry name" value="FAD/NAD-bd_sf"/>
</dbReference>
<dbReference type="InterPro" id="IPR023753">
    <property type="entry name" value="FAD/NAD-binding_dom"/>
</dbReference>
<dbReference type="Gene3D" id="3.30.390.30">
    <property type="match status" value="1"/>
</dbReference>
<dbReference type="PANTHER" id="PTHR43557">
    <property type="entry name" value="APOPTOSIS-INDUCING FACTOR 1"/>
    <property type="match status" value="1"/>
</dbReference>
<evidence type="ECO:0000313" key="7">
    <source>
        <dbReference type="EMBL" id="RFP77326.1"/>
    </source>
</evidence>
<evidence type="ECO:0000256" key="3">
    <source>
        <dbReference type="ARBA" id="ARBA00022827"/>
    </source>
</evidence>
<keyword evidence="4" id="KW-0560">Oxidoreductase</keyword>
<dbReference type="GO" id="GO:0016651">
    <property type="term" value="F:oxidoreductase activity, acting on NAD(P)H"/>
    <property type="evidence" value="ECO:0007669"/>
    <property type="project" value="TreeGrafter"/>
</dbReference>
<evidence type="ECO:0000259" key="6">
    <source>
        <dbReference type="Pfam" id="PF14759"/>
    </source>
</evidence>
<dbReference type="PRINTS" id="PR00411">
    <property type="entry name" value="PNDRDTASEI"/>
</dbReference>
<gene>
    <name evidence="7" type="ORF">DY262_16350</name>
</gene>
<dbReference type="SUPFAM" id="SSF55424">
    <property type="entry name" value="FAD/NAD-linked reductases, dimerisation (C-terminal) domain"/>
    <property type="match status" value="1"/>
</dbReference>
<dbReference type="PRINTS" id="PR00368">
    <property type="entry name" value="FADPNR"/>
</dbReference>
<dbReference type="Proteomes" id="UP000261931">
    <property type="component" value="Unassembled WGS sequence"/>
</dbReference>
<evidence type="ECO:0000256" key="1">
    <source>
        <dbReference type="ARBA" id="ARBA00001974"/>
    </source>
</evidence>
<keyword evidence="2" id="KW-0285">Flavoprotein</keyword>
<keyword evidence="3" id="KW-0274">FAD</keyword>
<dbReference type="InterPro" id="IPR016156">
    <property type="entry name" value="FAD/NAD-linked_Rdtase_dimer_sf"/>
</dbReference>
<name>A0A372EFX2_9BURK</name>
<proteinExistence type="predicted"/>
<dbReference type="InterPro" id="IPR050446">
    <property type="entry name" value="FAD-oxidoreductase/Apoptosis"/>
</dbReference>
<feature type="domain" description="Reductase C-terminal" evidence="6">
    <location>
        <begin position="328"/>
        <end position="412"/>
    </location>
</feature>
<dbReference type="Gene3D" id="3.50.50.60">
    <property type="entry name" value="FAD/NAD(P)-binding domain"/>
    <property type="match status" value="2"/>
</dbReference>
<dbReference type="Pfam" id="PF14759">
    <property type="entry name" value="Reductase_C"/>
    <property type="match status" value="1"/>
</dbReference>
<accession>A0A372EFX2</accession>
<feature type="domain" description="FAD/NAD(P)-binding" evidence="5">
    <location>
        <begin position="7"/>
        <end position="309"/>
    </location>
</feature>
<dbReference type="SUPFAM" id="SSF51905">
    <property type="entry name" value="FAD/NAD(P)-binding domain"/>
    <property type="match status" value="2"/>
</dbReference>
<reference evidence="7 8" key="1">
    <citation type="submission" date="2018-08" db="EMBL/GenBank/DDBJ databases">
        <title>Hydrogenophaga sp. LA-38 isolated from sludge.</title>
        <authorList>
            <person name="Im W.-T."/>
        </authorList>
    </citation>
    <scope>NUCLEOTIDE SEQUENCE [LARGE SCALE GENOMIC DNA]</scope>
    <source>
        <strain evidence="7 8">LA-38</strain>
    </source>
</reference>
<keyword evidence="8" id="KW-1185">Reference proteome</keyword>
<comment type="caution">
    <text evidence="7">The sequence shown here is derived from an EMBL/GenBank/DDBJ whole genome shotgun (WGS) entry which is preliminary data.</text>
</comment>
<dbReference type="GO" id="GO:0005737">
    <property type="term" value="C:cytoplasm"/>
    <property type="evidence" value="ECO:0007669"/>
    <property type="project" value="TreeGrafter"/>
</dbReference>
<dbReference type="InterPro" id="IPR028202">
    <property type="entry name" value="Reductase_C"/>
</dbReference>
<organism evidence="7 8">
    <name type="scientific">Hydrogenophaga borbori</name>
    <dbReference type="NCBI Taxonomy" id="2294117"/>
    <lineage>
        <taxon>Bacteria</taxon>
        <taxon>Pseudomonadati</taxon>
        <taxon>Pseudomonadota</taxon>
        <taxon>Betaproteobacteria</taxon>
        <taxon>Burkholderiales</taxon>
        <taxon>Comamonadaceae</taxon>
        <taxon>Hydrogenophaga</taxon>
    </lineage>
</organism>
<dbReference type="EMBL" id="QVLS01000011">
    <property type="protein sequence ID" value="RFP77326.1"/>
    <property type="molecule type" value="Genomic_DNA"/>
</dbReference>
<dbReference type="AlphaFoldDB" id="A0A372EFX2"/>
<protein>
    <submittedName>
        <fullName evidence="7">Pyridine nucleotide-disulfide oxidoreductase</fullName>
    </submittedName>
</protein>
<evidence type="ECO:0000256" key="4">
    <source>
        <dbReference type="ARBA" id="ARBA00023002"/>
    </source>
</evidence>
<dbReference type="RefSeq" id="WP_116960175.1">
    <property type="nucleotide sequence ID" value="NZ_QVLS01000011.1"/>
</dbReference>
<evidence type="ECO:0000313" key="8">
    <source>
        <dbReference type="Proteomes" id="UP000261931"/>
    </source>
</evidence>
<evidence type="ECO:0000259" key="5">
    <source>
        <dbReference type="Pfam" id="PF07992"/>
    </source>
</evidence>